<keyword evidence="1" id="KW-0732">Signal</keyword>
<keyword evidence="4" id="KW-0393">Immunoglobulin domain</keyword>
<dbReference type="Proteomes" id="UP001108240">
    <property type="component" value="Unplaced"/>
</dbReference>
<evidence type="ECO:0000256" key="6">
    <source>
        <dbReference type="SAM" id="Phobius"/>
    </source>
</evidence>
<dbReference type="AlphaFoldDB" id="A0A9J8DAP2"/>
<evidence type="ECO:0000313" key="9">
    <source>
        <dbReference type="Proteomes" id="UP001108240"/>
    </source>
</evidence>
<evidence type="ECO:0000259" key="7">
    <source>
        <dbReference type="PROSITE" id="PS50835"/>
    </source>
</evidence>
<dbReference type="InterPro" id="IPR007110">
    <property type="entry name" value="Ig-like_dom"/>
</dbReference>
<evidence type="ECO:0000256" key="4">
    <source>
        <dbReference type="ARBA" id="ARBA00023319"/>
    </source>
</evidence>
<keyword evidence="5" id="KW-1279">T cell receptor</keyword>
<accession>A0A9J8DAP2</accession>
<dbReference type="PANTHER" id="PTHR19367:SF18">
    <property type="entry name" value="T CELL RECEPTOR ALPHA VARIABLE 16"/>
    <property type="match status" value="1"/>
</dbReference>
<feature type="transmembrane region" description="Helical" evidence="6">
    <location>
        <begin position="7"/>
        <end position="29"/>
    </location>
</feature>
<dbReference type="Pfam" id="PF07686">
    <property type="entry name" value="V-set"/>
    <property type="match status" value="1"/>
</dbReference>
<proteinExistence type="predicted"/>
<dbReference type="SUPFAM" id="SSF48726">
    <property type="entry name" value="Immunoglobulin"/>
    <property type="match status" value="1"/>
</dbReference>
<keyword evidence="6" id="KW-1133">Transmembrane helix</keyword>
<reference evidence="8" key="1">
    <citation type="submission" date="2025-08" db="UniProtKB">
        <authorList>
            <consortium name="Ensembl"/>
        </authorList>
    </citation>
    <scope>IDENTIFICATION</scope>
</reference>
<protein>
    <submittedName>
        <fullName evidence="8">T-cell receptor alpha/delta variable 24.0.4</fullName>
    </submittedName>
</protein>
<dbReference type="InterPro" id="IPR003599">
    <property type="entry name" value="Ig_sub"/>
</dbReference>
<dbReference type="GeneTree" id="ENSGT01030000234898"/>
<reference evidence="8" key="2">
    <citation type="submission" date="2025-09" db="UniProtKB">
        <authorList>
            <consortium name="Ensembl"/>
        </authorList>
    </citation>
    <scope>IDENTIFICATION</scope>
</reference>
<dbReference type="InterPro" id="IPR013106">
    <property type="entry name" value="Ig_V-set"/>
</dbReference>
<keyword evidence="9" id="KW-1185">Reference proteome</keyword>
<organism evidence="8 9">
    <name type="scientific">Cyprinus carpio carpio</name>
    <dbReference type="NCBI Taxonomy" id="630221"/>
    <lineage>
        <taxon>Eukaryota</taxon>
        <taxon>Metazoa</taxon>
        <taxon>Chordata</taxon>
        <taxon>Craniata</taxon>
        <taxon>Vertebrata</taxon>
        <taxon>Euteleostomi</taxon>
        <taxon>Actinopterygii</taxon>
        <taxon>Neopterygii</taxon>
        <taxon>Teleostei</taxon>
        <taxon>Ostariophysi</taxon>
        <taxon>Cypriniformes</taxon>
        <taxon>Cyprinidae</taxon>
        <taxon>Cyprininae</taxon>
        <taxon>Cyprinus</taxon>
    </lineage>
</organism>
<dbReference type="Ensembl" id="ENSCCRT00000149223.1">
    <property type="protein sequence ID" value="ENSCCRP00000174370.1"/>
    <property type="gene ID" value="ENSCCRG00000077560.1"/>
</dbReference>
<evidence type="ECO:0000256" key="1">
    <source>
        <dbReference type="ARBA" id="ARBA00022729"/>
    </source>
</evidence>
<dbReference type="GO" id="GO:0042101">
    <property type="term" value="C:T cell receptor complex"/>
    <property type="evidence" value="ECO:0007669"/>
    <property type="project" value="UniProtKB-KW"/>
</dbReference>
<keyword evidence="6" id="KW-0472">Membrane</keyword>
<dbReference type="InterPro" id="IPR036179">
    <property type="entry name" value="Ig-like_dom_sf"/>
</dbReference>
<evidence type="ECO:0000256" key="5">
    <source>
        <dbReference type="ARBA" id="ARBA00043266"/>
    </source>
</evidence>
<dbReference type="SMART" id="SM00406">
    <property type="entry name" value="IGv"/>
    <property type="match status" value="1"/>
</dbReference>
<keyword evidence="3" id="KW-0675">Receptor</keyword>
<keyword evidence="5" id="KW-0391">Immunity</keyword>
<keyword evidence="2" id="KW-1064">Adaptive immunity</keyword>
<dbReference type="OMA" id="IMIDAMN"/>
<dbReference type="PROSITE" id="PS50835">
    <property type="entry name" value="IG_LIKE"/>
    <property type="match status" value="1"/>
</dbReference>
<keyword evidence="6" id="KW-0812">Transmembrane</keyword>
<evidence type="ECO:0000313" key="8">
    <source>
        <dbReference type="Ensembl" id="ENSCCRP00000174370.1"/>
    </source>
</evidence>
<dbReference type="InterPro" id="IPR051287">
    <property type="entry name" value="TCR_variable_region"/>
</dbReference>
<dbReference type="InterPro" id="IPR013783">
    <property type="entry name" value="Ig-like_fold"/>
</dbReference>
<feature type="domain" description="Ig-like" evidence="7">
    <location>
        <begin position="31"/>
        <end position="127"/>
    </location>
</feature>
<name>A0A9J8DAP2_CYPCA</name>
<evidence type="ECO:0000256" key="3">
    <source>
        <dbReference type="ARBA" id="ARBA00023170"/>
    </source>
</evidence>
<evidence type="ECO:0000256" key="2">
    <source>
        <dbReference type="ARBA" id="ARBA00023130"/>
    </source>
</evidence>
<dbReference type="SMART" id="SM00409">
    <property type="entry name" value="IG"/>
    <property type="match status" value="1"/>
</dbReference>
<dbReference type="PANTHER" id="PTHR19367">
    <property type="entry name" value="T-CELL RECEPTOR ALPHA CHAIN V REGION"/>
    <property type="match status" value="1"/>
</dbReference>
<dbReference type="Gene3D" id="2.60.40.10">
    <property type="entry name" value="Immunoglobulins"/>
    <property type="match status" value="1"/>
</dbReference>
<dbReference type="GO" id="GO:0002250">
    <property type="term" value="P:adaptive immune response"/>
    <property type="evidence" value="ECO:0007669"/>
    <property type="project" value="UniProtKB-KW"/>
</dbReference>
<sequence length="150" mass="17033">MSLKYVVACYISFCIYLIIFFYLSSYQFAVEGDSVTLSCSYTGSVRGLHWYHQYTGSPPKFLILDYYETVTEADPPVAGVSIHHRKDNNSKEKKQVNLTISSAEVTDSAVYYCALRPTVIESPETLYKNPDFSLMILYSAVKTFCVCVCY</sequence>